<keyword evidence="1" id="KW-1133">Transmembrane helix</keyword>
<proteinExistence type="predicted"/>
<keyword evidence="1" id="KW-0812">Transmembrane</keyword>
<accession>A0A7N0TMA2</accession>
<dbReference type="Gene3D" id="6.10.250.1190">
    <property type="match status" value="1"/>
</dbReference>
<sequence>MCFVFGLKVGHLLLMLCRWIYSIIPMNWFISGKIADTKADLLGEFANMWMVKLWGKNSKIQHQYYQYIGSERATQTWSKMLFVIWVLGWILASFWLFWYTTSEATEKQKETLANMCDERARMLQDQFNVSMNHIQAMSILISTFHHGKNPSAIDQVVSLFFT</sequence>
<dbReference type="EnsemblPlants" id="Kaladp0040s0167.1.v1.1">
    <property type="protein sequence ID" value="Kaladp0040s0167.1.v1.1.CDS.1"/>
    <property type="gene ID" value="Kaladp0040s0167.v1.1"/>
</dbReference>
<organism evidence="2 3">
    <name type="scientific">Kalanchoe fedtschenkoi</name>
    <name type="common">Lavender scallops</name>
    <name type="synonym">South American air plant</name>
    <dbReference type="NCBI Taxonomy" id="63787"/>
    <lineage>
        <taxon>Eukaryota</taxon>
        <taxon>Viridiplantae</taxon>
        <taxon>Streptophyta</taxon>
        <taxon>Embryophyta</taxon>
        <taxon>Tracheophyta</taxon>
        <taxon>Spermatophyta</taxon>
        <taxon>Magnoliopsida</taxon>
        <taxon>eudicotyledons</taxon>
        <taxon>Gunneridae</taxon>
        <taxon>Pentapetalae</taxon>
        <taxon>Saxifragales</taxon>
        <taxon>Crassulaceae</taxon>
        <taxon>Kalanchoe</taxon>
    </lineage>
</organism>
<evidence type="ECO:0000313" key="3">
    <source>
        <dbReference type="Proteomes" id="UP000594263"/>
    </source>
</evidence>
<evidence type="ECO:0000256" key="1">
    <source>
        <dbReference type="SAM" id="Phobius"/>
    </source>
</evidence>
<reference evidence="2" key="1">
    <citation type="submission" date="2021-01" db="UniProtKB">
        <authorList>
            <consortium name="EnsemblPlants"/>
        </authorList>
    </citation>
    <scope>IDENTIFICATION</scope>
</reference>
<name>A0A7N0TMA2_KALFE</name>
<feature type="transmembrane region" description="Helical" evidence="1">
    <location>
        <begin position="12"/>
        <end position="30"/>
    </location>
</feature>
<protein>
    <submittedName>
        <fullName evidence="2">Uncharacterized protein</fullName>
    </submittedName>
</protein>
<dbReference type="Proteomes" id="UP000594263">
    <property type="component" value="Unplaced"/>
</dbReference>
<dbReference type="AlphaFoldDB" id="A0A7N0TMA2"/>
<keyword evidence="1" id="KW-0472">Membrane</keyword>
<feature type="transmembrane region" description="Helical" evidence="1">
    <location>
        <begin position="80"/>
        <end position="99"/>
    </location>
</feature>
<dbReference type="Gramene" id="Kaladp0040s0167.1.v1.1">
    <property type="protein sequence ID" value="Kaladp0040s0167.1.v1.1.CDS.1"/>
    <property type="gene ID" value="Kaladp0040s0167.v1.1"/>
</dbReference>
<keyword evidence="3" id="KW-1185">Reference proteome</keyword>
<evidence type="ECO:0000313" key="2">
    <source>
        <dbReference type="EnsemblPlants" id="Kaladp0040s0167.1.v1.1.CDS.1"/>
    </source>
</evidence>
<dbReference type="OMA" id="ISTFHHE"/>